<dbReference type="SUPFAM" id="SSF53067">
    <property type="entry name" value="Actin-like ATPase domain"/>
    <property type="match status" value="1"/>
</dbReference>
<protein>
    <submittedName>
        <fullName evidence="2">Sugar kinase</fullName>
    </submittedName>
</protein>
<gene>
    <name evidence="2" type="ORF">BJP25_13650</name>
</gene>
<dbReference type="AlphaFoldDB" id="A0A1Q9LPP5"/>
<dbReference type="InterPro" id="IPR043129">
    <property type="entry name" value="ATPase_NBD"/>
</dbReference>
<dbReference type="OrthoDB" id="9810372at2"/>
<dbReference type="Proteomes" id="UP000186040">
    <property type="component" value="Unassembled WGS sequence"/>
</dbReference>
<evidence type="ECO:0000313" key="2">
    <source>
        <dbReference type="EMBL" id="OLR94016.1"/>
    </source>
</evidence>
<comment type="caution">
    <text evidence="2">The sequence shown here is derived from an EMBL/GenBank/DDBJ whole genome shotgun (WGS) entry which is preliminary data.</text>
</comment>
<evidence type="ECO:0000256" key="1">
    <source>
        <dbReference type="ARBA" id="ARBA00006479"/>
    </source>
</evidence>
<dbReference type="PANTHER" id="PTHR18964:SF149">
    <property type="entry name" value="BIFUNCTIONAL UDP-N-ACETYLGLUCOSAMINE 2-EPIMERASE_N-ACETYLMANNOSAMINE KINASE"/>
    <property type="match status" value="1"/>
</dbReference>
<dbReference type="EMBL" id="MKQR01000008">
    <property type="protein sequence ID" value="OLR94016.1"/>
    <property type="molecule type" value="Genomic_DNA"/>
</dbReference>
<dbReference type="RefSeq" id="WP_075974225.1">
    <property type="nucleotide sequence ID" value="NZ_MKQR01000008.1"/>
</dbReference>
<dbReference type="Pfam" id="PF00480">
    <property type="entry name" value="ROK"/>
    <property type="match status" value="1"/>
</dbReference>
<dbReference type="PANTHER" id="PTHR18964">
    <property type="entry name" value="ROK (REPRESSOR, ORF, KINASE) FAMILY"/>
    <property type="match status" value="1"/>
</dbReference>
<dbReference type="InterPro" id="IPR000600">
    <property type="entry name" value="ROK"/>
</dbReference>
<comment type="similarity">
    <text evidence="1">Belongs to the ROK (NagC/XylR) family.</text>
</comment>
<keyword evidence="2" id="KW-0808">Transferase</keyword>
<sequence>MDQRAVVAVDIGGTAVKAALVSAELVALRELRRPSERAGGAVALAPVAAMITELAADAEVVGVGVVVPGIVDDAAGVVRAAVNLGWVDLPLRAELAAAVGLPLRVGHDVRAGGLAEFTVGAAAGVANAFFTAIGTGIAAAAKVDGHLLAGGGYAGEFGHIVVDQAGDVCGCGTVGCLETLAAAPALPRRYRALTGVERTAQEIAGLVGADPAATLVWEDAVRALGTALHTAVTLFGPEVVVLGGGLSEAGAALVDPVAADLDRRLSFQRRPRVVRAALGQQAGRAGAALMAWEAAGITPAAAL</sequence>
<proteinExistence type="inferred from homology"/>
<dbReference type="GO" id="GO:0016301">
    <property type="term" value="F:kinase activity"/>
    <property type="evidence" value="ECO:0007669"/>
    <property type="project" value="UniProtKB-KW"/>
</dbReference>
<accession>A0A1Q9LPP5</accession>
<dbReference type="Gene3D" id="3.30.420.40">
    <property type="match status" value="2"/>
</dbReference>
<keyword evidence="3" id="KW-1185">Reference proteome</keyword>
<dbReference type="STRING" id="1193682.BJP25_13650"/>
<reference evidence="2 3" key="1">
    <citation type="submission" date="2016-10" db="EMBL/GenBank/DDBJ databases">
        <title>The Draft Genome Sequence of Actinokineospora bangkokensis 44EHWT reveals the biosynthetic pathway of antifungal compounds Thailandins with unusual extender unit butylmalonyl-CoA.</title>
        <authorList>
            <person name="Greule A."/>
            <person name="Intra B."/>
            <person name="Flemming S."/>
            <person name="Rommel M.G."/>
            <person name="Panbangred W."/>
            <person name="Bechthold A."/>
        </authorList>
    </citation>
    <scope>NUCLEOTIDE SEQUENCE [LARGE SCALE GENOMIC DNA]</scope>
    <source>
        <strain evidence="2 3">44EHW</strain>
    </source>
</reference>
<name>A0A1Q9LPP5_9PSEU</name>
<keyword evidence="2" id="KW-0418">Kinase</keyword>
<organism evidence="2 3">
    <name type="scientific">Actinokineospora bangkokensis</name>
    <dbReference type="NCBI Taxonomy" id="1193682"/>
    <lineage>
        <taxon>Bacteria</taxon>
        <taxon>Bacillati</taxon>
        <taxon>Actinomycetota</taxon>
        <taxon>Actinomycetes</taxon>
        <taxon>Pseudonocardiales</taxon>
        <taxon>Pseudonocardiaceae</taxon>
        <taxon>Actinokineospora</taxon>
    </lineage>
</organism>
<evidence type="ECO:0000313" key="3">
    <source>
        <dbReference type="Proteomes" id="UP000186040"/>
    </source>
</evidence>